<reference evidence="1 2" key="1">
    <citation type="journal article" date="2001" name="Nature">
        <title>Initial sequencing and analysis of the human genome.</title>
        <authorList>
            <consortium name="International Human Genome Sequencing Consortium"/>
            <person name="Lander E.S."/>
            <person name="Linton L.M."/>
            <person name="Birren B."/>
            <person name="Nusbaum C."/>
            <person name="Zody M.C."/>
            <person name="Baldwin J."/>
            <person name="Devon K."/>
            <person name="Dewar K."/>
            <person name="Doyle M."/>
            <person name="FitzHugh W."/>
            <person name="Funke R."/>
            <person name="Gage D."/>
            <person name="Harris K."/>
            <person name="Heaford A."/>
            <person name="Howland J."/>
            <person name="Kann L."/>
            <person name="Lehoczky J."/>
            <person name="LeVine R."/>
            <person name="McEwan P."/>
            <person name="McKernan K."/>
            <person name="Meldrim J."/>
            <person name="Mesirov J.P."/>
            <person name="Miranda C."/>
            <person name="Morris W."/>
            <person name="Naylor J."/>
            <person name="Raymond C."/>
            <person name="Rosetti M."/>
            <person name="Santos R."/>
            <person name="Sheridan A."/>
            <person name="Sougnez C."/>
            <person name="Stange-Thomann N."/>
            <person name="Stojanovic N."/>
            <person name="Subramanian A."/>
            <person name="Wyman D."/>
            <person name="Rogers J."/>
            <person name="Sulston J."/>
            <person name="Ainscough R."/>
            <person name="Beck S."/>
            <person name="Bentley D."/>
            <person name="Burton J."/>
            <person name="Clee C."/>
            <person name="Carter N."/>
            <person name="Coulson A."/>
            <person name="Deadman R."/>
            <person name="Deloukas P."/>
            <person name="Dunham A."/>
            <person name="Dunham I."/>
            <person name="Durbin R."/>
            <person name="French L."/>
            <person name="Grafham D."/>
            <person name="Gregory S."/>
            <person name="Hubbard T."/>
            <person name="Humphray S."/>
            <person name="Hunt A."/>
            <person name="Jones M."/>
            <person name="Lloyd C."/>
            <person name="McMurray A."/>
            <person name="Matthews L."/>
            <person name="Mercer S."/>
            <person name="Milne S."/>
            <person name="Mullikin J.C."/>
            <person name="Mungall A."/>
            <person name="Plumb R."/>
            <person name="Ross M."/>
            <person name="Shownkeen R."/>
            <person name="Sims S."/>
            <person name="Waterston R.H."/>
            <person name="Wilson R.K."/>
            <person name="Hillier L.W."/>
            <person name="McPherson J.D."/>
            <person name="Marra M.A."/>
            <person name="Mardis E.R."/>
            <person name="Fulton L.A."/>
            <person name="Chinwalla A.T."/>
            <person name="Pepin K.H."/>
            <person name="Gish W.R."/>
            <person name="Chissoe S.L."/>
            <person name="Wendl M.C."/>
            <person name="Delehaunty K.D."/>
            <person name="Miner T.L."/>
            <person name="Delehaunty A."/>
            <person name="Kramer J.B."/>
            <person name="Cook L.L."/>
            <person name="Fulton R.S."/>
            <person name="Johnson D.L."/>
            <person name="Minx P.J."/>
            <person name="Clifton S.W."/>
            <person name="Hawkins T."/>
            <person name="Branscomb E."/>
            <person name="Predki P."/>
            <person name="Richardson P."/>
            <person name="Wenning S."/>
            <person name="Slezak T."/>
            <person name="Doggett N."/>
            <person name="Cheng J.F."/>
            <person name="Olsen A."/>
            <person name="Lucas S."/>
            <person name="Elkin C."/>
            <person name="Uberbacher E."/>
            <person name="Frazier M."/>
            <person name="Gibbs R.A."/>
            <person name="Muzny D.M."/>
            <person name="Scherer S.E."/>
            <person name="Bouck J.B."/>
            <person name="Sodergren E.J."/>
            <person name="Worley K.C."/>
            <person name="Rives C.M."/>
            <person name="Gorrell J.H."/>
            <person name="Metzker M.L."/>
            <person name="Naylor S.L."/>
            <person name="Kucherlapati R.S."/>
            <person name="Nelson D.L."/>
            <person name="Weinstock G.M."/>
            <person name="Sakaki Y."/>
            <person name="Fujiyama A."/>
            <person name="Hattori M."/>
            <person name="Yada T."/>
            <person name="Toyoda A."/>
            <person name="Itoh T."/>
            <person name="Kawagoe C."/>
            <person name="Watanabe H."/>
            <person name="Totoki Y."/>
            <person name="Taylor T."/>
            <person name="Weissenbach J."/>
            <person name="Heilig R."/>
            <person name="Saurin W."/>
            <person name="Artiguenave F."/>
            <person name="Brottier P."/>
            <person name="Bruls T."/>
            <person name="Pelletier E."/>
            <person name="Robert C."/>
            <person name="Wincker P."/>
            <person name="Smith D.R."/>
            <person name="Doucette-Stamm L."/>
            <person name="Rubenfield M."/>
            <person name="Weinstock K."/>
            <person name="Lee H.M."/>
            <person name="Dubois J."/>
            <person name="Rosenthal A."/>
            <person name="Platzer M."/>
            <person name="Nyakatura G."/>
            <person name="Taudien S."/>
            <person name="Rump A."/>
            <person name="Yang H."/>
            <person name="Yu J."/>
            <person name="Wang J."/>
            <person name="Huang G."/>
            <person name="Gu J."/>
            <person name="Hood L."/>
            <person name="Rowen L."/>
            <person name="Madan A."/>
            <person name="Qin S."/>
            <person name="Davis R.W."/>
            <person name="Federspiel N.A."/>
            <person name="Abola A.P."/>
            <person name="Proctor M.J."/>
            <person name="Myers R.M."/>
            <person name="Schmutz J."/>
            <person name="Dickson M."/>
            <person name="Grimwood J."/>
            <person name="Cox D.R."/>
            <person name="Olson M.V."/>
            <person name="Kaul R."/>
            <person name="Raymond C."/>
            <person name="Shimizu N."/>
            <person name="Kawasaki K."/>
            <person name="Minoshima S."/>
            <person name="Evans G.A."/>
            <person name="Athanasiou M."/>
            <person name="Schultz R."/>
            <person name="Roe B.A."/>
            <person name="Chen F."/>
            <person name="Pan H."/>
            <person name="Ramser J."/>
            <person name="Lehrach H."/>
            <person name="Reinhardt R."/>
            <person name="McCombie W.R."/>
            <person name="de la Bastide M."/>
            <person name="Dedhia N."/>
            <person name="Blocker H."/>
            <person name="Hornischer K."/>
            <person name="Nordsiek G."/>
            <person name="Agarwala R."/>
            <person name="Aravind L."/>
            <person name="Bailey J.A."/>
            <person name="Bateman A."/>
            <person name="Batzoglou S."/>
            <person name="Birney E."/>
            <person name="Bork P."/>
            <person name="Brown D.G."/>
            <person name="Burge C.B."/>
            <person name="Cerutti L."/>
            <person name="Chen H.C."/>
            <person name="Church D."/>
            <person name="Clamp M."/>
            <person name="Copley R.R."/>
            <person name="Doerks T."/>
            <person name="Eddy S.R."/>
            <person name="Eichler E.E."/>
            <person name="Furey T.S."/>
            <person name="Galagan J."/>
            <person name="Gilbert J.G."/>
            <person name="Harmon C."/>
            <person name="Hayashizaki Y."/>
            <person name="Haussler D."/>
            <person name="Hermjakob H."/>
            <person name="Hokamp K."/>
            <person name="Jang W."/>
            <person name="Johnson L.S."/>
            <person name="Jones T.A."/>
            <person name="Kasif S."/>
            <person name="Kaspryzk A."/>
            <person name="Kennedy S."/>
            <person name="Kent W.J."/>
            <person name="Kitts P."/>
            <person name="Koonin E.V."/>
            <person name="Korf I."/>
            <person name="Kulp D."/>
            <person name="Lancet D."/>
            <person name="Lowe T.M."/>
            <person name="McLysaght A."/>
            <person name="Mikkelsen T."/>
            <person name="Moran J.V."/>
            <person name="Mulder N."/>
            <person name="Pollara V.J."/>
            <person name="Ponting C.P."/>
            <person name="Schuler G."/>
            <person name="Schultz J."/>
            <person name="Slater G."/>
            <person name="Smit A.F."/>
            <person name="Stupka E."/>
            <person name="Szustakowski J."/>
            <person name="Thierry-Mieg D."/>
            <person name="Thierry-Mieg J."/>
            <person name="Wagner L."/>
            <person name="Wallis J."/>
            <person name="Wheeler R."/>
            <person name="Williams A."/>
            <person name="Wolf Y.I."/>
            <person name="Wolfe K.H."/>
            <person name="Yang S.P."/>
            <person name="Yeh R.F."/>
            <person name="Collins F."/>
            <person name="Guyer M.S."/>
            <person name="Peterson J."/>
            <person name="Felsenfeld A."/>
            <person name="Wetterstrand K.A."/>
            <person name="Patrinos A."/>
            <person name="Morgan M.J."/>
            <person name="de Jong P."/>
            <person name="Catanese J.J."/>
            <person name="Osoegawa K."/>
            <person name="Shizuya H."/>
            <person name="Choi S."/>
            <person name="Chen Y.J."/>
        </authorList>
    </citation>
    <scope>NUCLEOTIDE SEQUENCE [LARGE SCALE GENOMIC DNA]</scope>
</reference>
<name>A0A0G2JMK5_HUMAN</name>
<reference evidence="1" key="4">
    <citation type="submission" date="2025-08" db="UniProtKB">
        <authorList>
            <consortium name="Ensembl"/>
        </authorList>
    </citation>
    <scope>IDENTIFICATION</scope>
</reference>
<sequence length="8" mass="761">MAAVGSLL</sequence>
<dbReference type="ExpressionAtlas" id="A0A0G2JMK5">
    <property type="expression patterns" value="baseline and differential"/>
</dbReference>
<dbReference type="VEuPathDB" id="HostDB:ENSG00000162910"/>
<reference evidence="1 2" key="3">
    <citation type="journal article" date="2006" name="Nature">
        <title>The DNA sequence and biological annotation of human chromosome 1.</title>
        <authorList>
            <person name="Gregory S.G."/>
            <person name="Barlow K.F."/>
            <person name="McLay K.E."/>
            <person name="Kaul R."/>
            <person name="Swarbreck D."/>
            <person name="Dunham A."/>
            <person name="Scott C.E."/>
            <person name="Howe K.L."/>
            <person name="Woodfine K."/>
            <person name="Spencer C.C."/>
            <person name="Jones M.C."/>
            <person name="Gillson C."/>
            <person name="Searle S."/>
            <person name="Zhou Y."/>
            <person name="Kokocinski F."/>
            <person name="McDonald L."/>
            <person name="Evans R."/>
            <person name="Phillips K."/>
            <person name="Atkinson A."/>
            <person name="Cooper R."/>
            <person name="Jones C."/>
            <person name="Hall R.E."/>
            <person name="Andrews T.D."/>
            <person name="Lloyd C."/>
            <person name="Ainscough R."/>
            <person name="Almeida J.P."/>
            <person name="Ambrose K.D."/>
            <person name="Anderson F."/>
            <person name="Andrew R.W."/>
            <person name="Ashwell R.I."/>
            <person name="Aubin K."/>
            <person name="Babbage A.K."/>
            <person name="Bagguley C.L."/>
            <person name="Bailey J."/>
            <person name="Beasley H."/>
            <person name="Bethel G."/>
            <person name="Bird C.P."/>
            <person name="Bray-Allen S."/>
            <person name="Brown J.Y."/>
            <person name="Brown A.J."/>
            <person name="Buckley D."/>
            <person name="Burton J."/>
            <person name="Bye J."/>
            <person name="Carder C."/>
            <person name="Chapman J.C."/>
            <person name="Clark S.Y."/>
            <person name="Clarke G."/>
            <person name="Clee C."/>
            <person name="Cobley V."/>
            <person name="Collier R.E."/>
            <person name="Corby N."/>
            <person name="Coville G.J."/>
            <person name="Davies J."/>
            <person name="Deadman R."/>
            <person name="Dunn M."/>
            <person name="Earthrowl M."/>
            <person name="Ellington A.G."/>
            <person name="Errington H."/>
            <person name="Frankish A."/>
            <person name="Frankland J."/>
            <person name="French L."/>
            <person name="Garner P."/>
            <person name="Garnett J."/>
            <person name="Gay L."/>
            <person name="Ghori M.R."/>
            <person name="Gibson R."/>
            <person name="Gilby L.M."/>
            <person name="Gillett W."/>
            <person name="Glithero R.J."/>
            <person name="Grafham D.V."/>
            <person name="Griffiths C."/>
            <person name="Griffiths-Jones S."/>
            <person name="Grocock R."/>
            <person name="Hammond S."/>
            <person name="Harrison E.S."/>
            <person name="Hart E."/>
            <person name="Haugen E."/>
            <person name="Heath P.D."/>
            <person name="Holmes S."/>
            <person name="Holt K."/>
            <person name="Howden P.J."/>
            <person name="Hunt A.R."/>
            <person name="Hunt S.E."/>
            <person name="Hunter G."/>
            <person name="Isherwood J."/>
            <person name="James R."/>
            <person name="Johnson C."/>
            <person name="Johnson D."/>
            <person name="Joy A."/>
            <person name="Kay M."/>
            <person name="Kershaw J.K."/>
            <person name="Kibukawa M."/>
            <person name="Kimberley A.M."/>
            <person name="King A."/>
            <person name="Knights A.J."/>
            <person name="Lad H."/>
            <person name="Laird G."/>
            <person name="Lawlor S."/>
            <person name="Leongamornlert D.A."/>
            <person name="Lloyd D.M."/>
            <person name="Loveland J."/>
            <person name="Lovell J."/>
            <person name="Lush M.J."/>
            <person name="Lyne R."/>
            <person name="Martin S."/>
            <person name="Mashreghi-Mohammadi M."/>
            <person name="Matthews L."/>
            <person name="Matthews N.S."/>
            <person name="McLaren S."/>
            <person name="Milne S."/>
            <person name="Mistry S."/>
            <person name="Moore M.J."/>
            <person name="Nickerson T."/>
            <person name="O'Dell C.N."/>
            <person name="Oliver K."/>
            <person name="Palmeiri A."/>
            <person name="Palmer S.A."/>
            <person name="Parker A."/>
            <person name="Patel D."/>
            <person name="Pearce A.V."/>
            <person name="Peck A.I."/>
            <person name="Pelan S."/>
            <person name="Phelps K."/>
            <person name="Phillimore B.J."/>
            <person name="Plumb R."/>
            <person name="Rajan J."/>
            <person name="Raymond C."/>
            <person name="Rouse G."/>
            <person name="Saenphimmachak C."/>
            <person name="Sehra H.K."/>
            <person name="Sheridan E."/>
            <person name="Shownkeen R."/>
            <person name="Sims S."/>
            <person name="Skuce C.D."/>
            <person name="Smith M."/>
            <person name="Steward C."/>
            <person name="Subramanian S."/>
            <person name="Sycamore N."/>
            <person name="Tracey A."/>
            <person name="Tromans A."/>
            <person name="Van Helmond Z."/>
            <person name="Wall M."/>
            <person name="Wallis J.M."/>
            <person name="White S."/>
            <person name="Whitehead S.L."/>
            <person name="Wilkinson J.E."/>
            <person name="Willey D.L."/>
            <person name="Williams H."/>
            <person name="Wilming L."/>
            <person name="Wray P.W."/>
            <person name="Wu Z."/>
            <person name="Coulson A."/>
            <person name="Vaudin M."/>
            <person name="Sulston J.E."/>
            <person name="Durbin R."/>
            <person name="Hubbard T."/>
            <person name="Wooster R."/>
            <person name="Dunham I."/>
            <person name="Carter N.P."/>
            <person name="McVean G."/>
            <person name="Ross M.T."/>
            <person name="Harrow J."/>
            <person name="Olson M.V."/>
            <person name="Beck S."/>
            <person name="Rogers J."/>
            <person name="Bentley D.R."/>
            <person name="Banerjee R."/>
            <person name="Bryant S.P."/>
            <person name="Burford D.C."/>
            <person name="Burrill W.D."/>
            <person name="Clegg S.M."/>
            <person name="Dhami P."/>
            <person name="Dovey O."/>
            <person name="Faulkner L.M."/>
            <person name="Gribble S.M."/>
            <person name="Langford C.F."/>
            <person name="Pandian R.D."/>
            <person name="Porter K.M."/>
            <person name="Prigmore E."/>
        </authorList>
    </citation>
    <scope>NUCLEOTIDE SEQUENCE [LARGE SCALE GENOMIC DNA]</scope>
</reference>
<reference evidence="1" key="5">
    <citation type="submission" date="2025-09" db="UniProtKB">
        <authorList>
            <consortium name="Ensembl"/>
        </authorList>
    </citation>
    <scope>IDENTIFICATION</scope>
</reference>
<evidence type="ECO:0000313" key="2">
    <source>
        <dbReference type="Proteomes" id="UP000005640"/>
    </source>
</evidence>
<keyword evidence="2" id="KW-1185">Reference proteome</keyword>
<proteinExistence type="predicted"/>
<reference evidence="1 2" key="2">
    <citation type="journal article" date="2004" name="Nature">
        <title>Finishing the euchromatic sequence of the human genome.</title>
        <authorList>
            <consortium name="International Human Genome Sequencing Consortium"/>
        </authorList>
    </citation>
    <scope>NUCLEOTIDE SEQUENCE [LARGE SCALE GENOMIC DNA]</scope>
</reference>
<dbReference type="ChiTaRS" id="MRPL55">
    <property type="organism name" value="human"/>
</dbReference>
<dbReference type="Antibodypedia" id="34660">
    <property type="antibodies" value="77 antibodies from 19 providers"/>
</dbReference>
<gene>
    <name evidence="1" type="primary">MRPL55</name>
</gene>
<organism evidence="1 2">
    <name type="scientific">Homo sapiens</name>
    <name type="common">Human</name>
    <dbReference type="NCBI Taxonomy" id="9606"/>
    <lineage>
        <taxon>Eukaryota</taxon>
        <taxon>Metazoa</taxon>
        <taxon>Chordata</taxon>
        <taxon>Craniata</taxon>
        <taxon>Vertebrata</taxon>
        <taxon>Euteleostomi</taxon>
        <taxon>Mammalia</taxon>
        <taxon>Eutheria</taxon>
        <taxon>Euarchontoglires</taxon>
        <taxon>Primates</taxon>
        <taxon>Haplorrhini</taxon>
        <taxon>Catarrhini</taxon>
        <taxon>Hominidae</taxon>
        <taxon>Homo</taxon>
    </lineage>
</organism>
<dbReference type="EMBL" id="AL136379">
    <property type="status" value="NOT_ANNOTATED_CDS"/>
    <property type="molecule type" value="Genomic_DNA"/>
</dbReference>
<protein>
    <submittedName>
        <fullName evidence="1">Mitochondrial ribosomal protein L55</fullName>
    </submittedName>
</protein>
<dbReference type="OrthoDB" id="9986315at2759"/>
<evidence type="ECO:0000313" key="1">
    <source>
        <dbReference type="Ensembl" id="ENSP00000479463.1"/>
    </source>
</evidence>
<accession>A0A0G2JMK5</accession>
<feature type="non-terminal residue" evidence="1">
    <location>
        <position position="8"/>
    </location>
</feature>
<dbReference type="Ensembl" id="ENST00000495434.1">
    <property type="protein sequence ID" value="ENSP00000479463.1"/>
    <property type="gene ID" value="ENSG00000162910.20"/>
</dbReference>
<dbReference type="Ensembl" id="ENST00000495434.1">
    <property type="protein sequence ID" value="ENSP00000479463.1"/>
    <property type="gene ID" value="ENSG00000162910.19"/>
</dbReference>
<dbReference type="GeneTree" id="ENSGT00390000010309"/>
<dbReference type="Bgee" id="ENSG00000162910">
    <property type="expression patterns" value="Expressed in apex of heart and 161 other cell types or tissues"/>
</dbReference>
<dbReference type="OpenTargets" id="ENSG00000162910"/>
<dbReference type="HGNC" id="HGNC:16686">
    <property type="gene designation" value="MRPL55"/>
</dbReference>
<dbReference type="Proteomes" id="UP000005640">
    <property type="component" value="Chromosome 1"/>
</dbReference>